<dbReference type="SUPFAM" id="SSF81296">
    <property type="entry name" value="E set domains"/>
    <property type="match status" value="1"/>
</dbReference>
<dbReference type="InterPro" id="IPR011539">
    <property type="entry name" value="RHD_DNA_bind_dom"/>
</dbReference>
<feature type="region of interest" description="Disordered" evidence="1">
    <location>
        <begin position="495"/>
        <end position="528"/>
    </location>
</feature>
<feature type="compositionally biased region" description="Polar residues" evidence="1">
    <location>
        <begin position="513"/>
        <end position="522"/>
    </location>
</feature>
<dbReference type="GO" id="GO:0045944">
    <property type="term" value="P:positive regulation of transcription by RNA polymerase II"/>
    <property type="evidence" value="ECO:0007669"/>
    <property type="project" value="TreeGrafter"/>
</dbReference>
<dbReference type="InterPro" id="IPR013783">
    <property type="entry name" value="Ig-like_fold"/>
</dbReference>
<dbReference type="PANTHER" id="PTHR24169">
    <property type="entry name" value="NUCLEAR FACTOR NF-KAPPA-B PROTEIN"/>
    <property type="match status" value="1"/>
</dbReference>
<dbReference type="InterPro" id="IPR000451">
    <property type="entry name" value="NFkB/Dor"/>
</dbReference>
<dbReference type="Pfam" id="PF16179">
    <property type="entry name" value="RHD_dimer"/>
    <property type="match status" value="1"/>
</dbReference>
<evidence type="ECO:0000259" key="2">
    <source>
        <dbReference type="PROSITE" id="PS50254"/>
    </source>
</evidence>
<dbReference type="Gene3D" id="2.60.40.10">
    <property type="entry name" value="Immunoglobulins"/>
    <property type="match status" value="1"/>
</dbReference>
<dbReference type="GO" id="GO:0007399">
    <property type="term" value="P:nervous system development"/>
    <property type="evidence" value="ECO:0007669"/>
    <property type="project" value="UniProtKB-ARBA"/>
</dbReference>
<dbReference type="Pfam" id="PF00554">
    <property type="entry name" value="RHD_DNA_bind"/>
    <property type="match status" value="1"/>
</dbReference>
<dbReference type="GO" id="GO:0005737">
    <property type="term" value="C:cytoplasm"/>
    <property type="evidence" value="ECO:0007669"/>
    <property type="project" value="InterPro"/>
</dbReference>
<protein>
    <recommendedName>
        <fullName evidence="2">RHD domain-containing protein</fullName>
    </recommendedName>
</protein>
<organism evidence="3 4">
    <name type="scientific">Aldrovandia affinis</name>
    <dbReference type="NCBI Taxonomy" id="143900"/>
    <lineage>
        <taxon>Eukaryota</taxon>
        <taxon>Metazoa</taxon>
        <taxon>Chordata</taxon>
        <taxon>Craniata</taxon>
        <taxon>Vertebrata</taxon>
        <taxon>Euteleostomi</taxon>
        <taxon>Actinopterygii</taxon>
        <taxon>Neopterygii</taxon>
        <taxon>Teleostei</taxon>
        <taxon>Notacanthiformes</taxon>
        <taxon>Halosauridae</taxon>
        <taxon>Aldrovandia</taxon>
    </lineage>
</organism>
<dbReference type="InterPro" id="IPR032397">
    <property type="entry name" value="RHD_dimer"/>
</dbReference>
<accession>A0AAD7RAB4</accession>
<dbReference type="InterPro" id="IPR002909">
    <property type="entry name" value="IPT_dom"/>
</dbReference>
<evidence type="ECO:0000313" key="4">
    <source>
        <dbReference type="Proteomes" id="UP001221898"/>
    </source>
</evidence>
<dbReference type="GO" id="GO:0045087">
    <property type="term" value="P:innate immune response"/>
    <property type="evidence" value="ECO:0007669"/>
    <property type="project" value="TreeGrafter"/>
</dbReference>
<dbReference type="GO" id="GO:0034097">
    <property type="term" value="P:response to cytokine"/>
    <property type="evidence" value="ECO:0007669"/>
    <property type="project" value="TreeGrafter"/>
</dbReference>
<name>A0AAD7RAB4_9TELE</name>
<dbReference type="EMBL" id="JAINUG010000393">
    <property type="protein sequence ID" value="KAJ8372610.1"/>
    <property type="molecule type" value="Genomic_DNA"/>
</dbReference>
<dbReference type="GO" id="GO:0033554">
    <property type="term" value="P:cellular response to stress"/>
    <property type="evidence" value="ECO:0007669"/>
    <property type="project" value="TreeGrafter"/>
</dbReference>
<dbReference type="PANTHER" id="PTHR24169:SF18">
    <property type="entry name" value="TRANSCRIPTION FACTOR RELB"/>
    <property type="match status" value="1"/>
</dbReference>
<dbReference type="SMART" id="SM00429">
    <property type="entry name" value="IPT"/>
    <property type="match status" value="1"/>
</dbReference>
<dbReference type="AlphaFoldDB" id="A0AAD7RAB4"/>
<feature type="region of interest" description="Disordered" evidence="1">
    <location>
        <begin position="1"/>
        <end position="25"/>
    </location>
</feature>
<dbReference type="FunFam" id="2.60.40.10:FF:000046">
    <property type="entry name" value="Nuclear factor NF-kappa-B p105 subunit"/>
    <property type="match status" value="1"/>
</dbReference>
<dbReference type="GO" id="GO:0000978">
    <property type="term" value="F:RNA polymerase II cis-regulatory region sequence-specific DNA binding"/>
    <property type="evidence" value="ECO:0007669"/>
    <property type="project" value="TreeGrafter"/>
</dbReference>
<dbReference type="GO" id="GO:0006954">
    <property type="term" value="P:inflammatory response"/>
    <property type="evidence" value="ECO:0007669"/>
    <property type="project" value="TreeGrafter"/>
</dbReference>
<dbReference type="InterPro" id="IPR037059">
    <property type="entry name" value="RHD_DNA_bind_dom_sf"/>
</dbReference>
<dbReference type="PROSITE" id="PS50254">
    <property type="entry name" value="REL_2"/>
    <property type="match status" value="1"/>
</dbReference>
<reference evidence="3" key="1">
    <citation type="journal article" date="2023" name="Science">
        <title>Genome structures resolve the early diversification of teleost fishes.</title>
        <authorList>
            <person name="Parey E."/>
            <person name="Louis A."/>
            <person name="Montfort J."/>
            <person name="Bouchez O."/>
            <person name="Roques C."/>
            <person name="Iampietro C."/>
            <person name="Lluch J."/>
            <person name="Castinel A."/>
            <person name="Donnadieu C."/>
            <person name="Desvignes T."/>
            <person name="Floi Bucao C."/>
            <person name="Jouanno E."/>
            <person name="Wen M."/>
            <person name="Mejri S."/>
            <person name="Dirks R."/>
            <person name="Jansen H."/>
            <person name="Henkel C."/>
            <person name="Chen W.J."/>
            <person name="Zahm M."/>
            <person name="Cabau C."/>
            <person name="Klopp C."/>
            <person name="Thompson A.W."/>
            <person name="Robinson-Rechavi M."/>
            <person name="Braasch I."/>
            <person name="Lecointre G."/>
            <person name="Bobe J."/>
            <person name="Postlethwait J.H."/>
            <person name="Berthelot C."/>
            <person name="Roest Crollius H."/>
            <person name="Guiguen Y."/>
        </authorList>
    </citation>
    <scope>NUCLEOTIDE SEQUENCE</scope>
    <source>
        <strain evidence="3">NC1722</strain>
    </source>
</reference>
<feature type="domain" description="RHD" evidence="2">
    <location>
        <begin position="26"/>
        <end position="203"/>
    </location>
</feature>
<evidence type="ECO:0000256" key="1">
    <source>
        <dbReference type="SAM" id="MobiDB-lite"/>
    </source>
</evidence>
<dbReference type="GO" id="GO:0005634">
    <property type="term" value="C:nucleus"/>
    <property type="evidence" value="ECO:0007669"/>
    <property type="project" value="TreeGrafter"/>
</dbReference>
<dbReference type="GO" id="GO:0000981">
    <property type="term" value="F:DNA-binding transcription factor activity, RNA polymerase II-specific"/>
    <property type="evidence" value="ECO:0007669"/>
    <property type="project" value="TreeGrafter"/>
</dbReference>
<proteinExistence type="predicted"/>
<gene>
    <name evidence="3" type="ORF">AAFF_G00280750</name>
</gene>
<dbReference type="Proteomes" id="UP001221898">
    <property type="component" value="Unassembled WGS sequence"/>
</dbReference>
<dbReference type="PROSITE" id="PS01204">
    <property type="entry name" value="REL_1"/>
    <property type="match status" value="1"/>
</dbReference>
<dbReference type="PRINTS" id="PR00057">
    <property type="entry name" value="NFKBTNSCPFCT"/>
</dbReference>
<sequence>MASSQSGQVSQHGGEKMSTGEMGVEPMTPVLVILEEPKERGMRFRYKCEGSKGGNILGATSTEKHKSVPTIEIQGSLERVRNIKVTVSLVTKDSPHRQHPHSLVGKGCSEGVCVIYLKPSSPRHSFSSLGIQCVKRKEMDAALERRRSLKIDPFNTSHTKSIEDMDMNVVRLCFQCEVERRSGEWVPLEPVVSKPMYDNKATITSELKIYRLNVERGPCTGKNEIYMLCDKVAKDDIEILFTKGTWKAKAEFAQTDVHRQIAVVFKTPPYQELDISQEVEVDVILRRLSDQMDSEPVPFTYLPHNPDPYEINRKRKIKSDRNADTCSVSAGNQMLQEPPISQLFSQHTCTLPECTGPGAEFSTLTTQAQEEVGCTDPFHLSQLSSEDQNMISSFINQILTERCFPKSPSFGQQQHLSPVSDNTVPGPRRSSFALLVEPACFPSVENIDLNFDHNIAAESELGQFIDDNGCMTFSQLPFNQNEVLSALLELLPQDQAGSPSQQELLPASVELLPQNQAGSSSQSHRDLT</sequence>
<dbReference type="Gene3D" id="2.60.40.340">
    <property type="entry name" value="Rel homology domain (RHD), DNA-binding domain"/>
    <property type="match status" value="1"/>
</dbReference>
<comment type="caution">
    <text evidence="3">The sequence shown here is derived from an EMBL/GenBank/DDBJ whole genome shotgun (WGS) entry which is preliminary data.</text>
</comment>
<dbReference type="InterPro" id="IPR014756">
    <property type="entry name" value="Ig_E-set"/>
</dbReference>
<feature type="compositionally biased region" description="Low complexity" evidence="1">
    <location>
        <begin position="1"/>
        <end position="12"/>
    </location>
</feature>
<dbReference type="GO" id="GO:0038061">
    <property type="term" value="P:non-canonical NF-kappaB signal transduction"/>
    <property type="evidence" value="ECO:0007669"/>
    <property type="project" value="TreeGrafter"/>
</dbReference>
<dbReference type="InterPro" id="IPR030492">
    <property type="entry name" value="RHD_CS"/>
</dbReference>
<dbReference type="GO" id="GO:0007249">
    <property type="term" value="P:canonical NF-kappaB signal transduction"/>
    <property type="evidence" value="ECO:0007669"/>
    <property type="project" value="TreeGrafter"/>
</dbReference>
<keyword evidence="4" id="KW-1185">Reference proteome</keyword>
<evidence type="ECO:0000313" key="3">
    <source>
        <dbReference type="EMBL" id="KAJ8372610.1"/>
    </source>
</evidence>
<dbReference type="InterPro" id="IPR008967">
    <property type="entry name" value="p53-like_TF_DNA-bd_sf"/>
</dbReference>
<dbReference type="SUPFAM" id="SSF49417">
    <property type="entry name" value="p53-like transcription factors"/>
    <property type="match status" value="1"/>
</dbReference>